<protein>
    <recommendedName>
        <fullName evidence="3">QueD like 2</fullName>
    </recommendedName>
</protein>
<dbReference type="Proteomes" id="UP000006201">
    <property type="component" value="Unassembled WGS sequence"/>
</dbReference>
<dbReference type="HOGENOM" id="CLU_126580_0_0_6"/>
<keyword evidence="2" id="KW-1185">Reference proteome</keyword>
<comment type="caution">
    <text evidence="1">The sequence shown here is derived from an EMBL/GenBank/DDBJ whole genome shotgun (WGS) entry which is preliminary data.</text>
</comment>
<dbReference type="EMBL" id="AAOH01000005">
    <property type="protein sequence ID" value="EAR27829.1"/>
    <property type="molecule type" value="Genomic_DNA"/>
</dbReference>
<sequence length="174" mass="19384">MQIDGILTNEIQLGNKLGVCISENRRSDFALLLSMLSADPLDFAQFHLPYEEKKPAYGTQADNEDLRLKLGAGPLQALAVKPIDFLIGAENAAMVQEQGLAQLKLQTYLNPEPLAIRDDKDYISSDIISNCNLNVQKRYFSQTEPLSHLSMNAAQFYNDLTHPDLHRPLAVTQA</sequence>
<accession>A4CBU2</accession>
<dbReference type="InterPro" id="IPR021879">
    <property type="entry name" value="VC2046_fam"/>
</dbReference>
<evidence type="ECO:0000313" key="2">
    <source>
        <dbReference type="Proteomes" id="UP000006201"/>
    </source>
</evidence>
<dbReference type="OrthoDB" id="7061360at2"/>
<dbReference type="AlphaFoldDB" id="A4CBU2"/>
<dbReference type="Pfam" id="PF11993">
    <property type="entry name" value="VC2046"/>
    <property type="match status" value="1"/>
</dbReference>
<name>A4CBU2_9GAMM</name>
<dbReference type="eggNOG" id="ENOG5033CMH">
    <property type="taxonomic scope" value="Bacteria"/>
</dbReference>
<evidence type="ECO:0000313" key="1">
    <source>
        <dbReference type="EMBL" id="EAR27829.1"/>
    </source>
</evidence>
<evidence type="ECO:0008006" key="3">
    <source>
        <dbReference type="Google" id="ProtNLM"/>
    </source>
</evidence>
<gene>
    <name evidence="1" type="ORF">PTD2_18445</name>
</gene>
<reference evidence="1 2" key="1">
    <citation type="submission" date="2006-02" db="EMBL/GenBank/DDBJ databases">
        <authorList>
            <person name="Moran M.A."/>
            <person name="Kjelleberg S."/>
            <person name="Egan S."/>
            <person name="Saunders N."/>
            <person name="Thomas T."/>
            <person name="Ferriera S."/>
            <person name="Johnson J."/>
            <person name="Kravitz S."/>
            <person name="Halpern A."/>
            <person name="Remington K."/>
            <person name="Beeson K."/>
            <person name="Tran B."/>
            <person name="Rogers Y.-H."/>
            <person name="Friedman R."/>
            <person name="Venter J.C."/>
        </authorList>
    </citation>
    <scope>NUCLEOTIDE SEQUENCE [LARGE SCALE GENOMIC DNA]</scope>
    <source>
        <strain evidence="1 2">D2</strain>
    </source>
</reference>
<proteinExistence type="predicted"/>
<dbReference type="RefSeq" id="WP_009839661.1">
    <property type="nucleotide sequence ID" value="NZ_CH959301.1"/>
</dbReference>
<organism evidence="1 2">
    <name type="scientific">Pseudoalteromonas tunicata D2</name>
    <dbReference type="NCBI Taxonomy" id="87626"/>
    <lineage>
        <taxon>Bacteria</taxon>
        <taxon>Pseudomonadati</taxon>
        <taxon>Pseudomonadota</taxon>
        <taxon>Gammaproteobacteria</taxon>
        <taxon>Alteromonadales</taxon>
        <taxon>Pseudoalteromonadaceae</taxon>
        <taxon>Pseudoalteromonas</taxon>
    </lineage>
</organism>